<reference evidence="4" key="1">
    <citation type="submission" date="2016-10" db="EMBL/GenBank/DDBJ databases">
        <authorList>
            <person name="Varghese N."/>
            <person name="Submissions S."/>
        </authorList>
    </citation>
    <scope>NUCLEOTIDE SEQUENCE [LARGE SCALE GENOMIC DNA]</scope>
    <source>
        <strain evidence="4">DSM 43163</strain>
    </source>
</reference>
<dbReference type="EMBL" id="FNVO01000004">
    <property type="protein sequence ID" value="SEG34836.1"/>
    <property type="molecule type" value="Genomic_DNA"/>
</dbReference>
<name>A0A1H5ZHF6_9ACTN</name>
<gene>
    <name evidence="3" type="ORF">SAMN04489712_104518</name>
</gene>
<feature type="compositionally biased region" description="Basic and acidic residues" evidence="1">
    <location>
        <begin position="265"/>
        <end position="278"/>
    </location>
</feature>
<evidence type="ECO:0000313" key="4">
    <source>
        <dbReference type="Proteomes" id="UP000236723"/>
    </source>
</evidence>
<dbReference type="GO" id="GO:0005975">
    <property type="term" value="P:carbohydrate metabolic process"/>
    <property type="evidence" value="ECO:0007669"/>
    <property type="project" value="InterPro"/>
</dbReference>
<dbReference type="AlphaFoldDB" id="A0A1H5ZHF6"/>
<dbReference type="InterPro" id="IPR008928">
    <property type="entry name" value="6-hairpin_glycosidase_sf"/>
</dbReference>
<dbReference type="InterPro" id="IPR012341">
    <property type="entry name" value="6hp_glycosidase-like_sf"/>
</dbReference>
<dbReference type="OrthoDB" id="3806982at2"/>
<feature type="signal peptide" evidence="2">
    <location>
        <begin position="1"/>
        <end position="30"/>
    </location>
</feature>
<feature type="chain" id="PRO_5038499584" description="Glucoamylase (Glucan-1,4-alpha-glucosidase), GH15 family" evidence="2">
    <location>
        <begin position="31"/>
        <end position="466"/>
    </location>
</feature>
<dbReference type="PANTHER" id="PTHR31616">
    <property type="entry name" value="TREHALASE"/>
    <property type="match status" value="1"/>
</dbReference>
<sequence length="466" mass="50624">MTSPGARRVRRTIAFSLVMMLAATCGSTLPDQTRPEWASPGLIGGGGWPFAHRPMDATEAAGAAYLPDSSVVRLADGRVRLIQFGGQQPITVPADDPRVATAVRDDRGWLAAGRIPGGDTVYRDMAVRALLDLRLLTRPNGATTASWYRQWRYVWPRDAAFAAVAFLVSGHPAEARRVLRFLARTQTEPGLWAARYKLDGTPVTDGRRTQLDSLGWVLWAGWFLDVYAPAGEAVLPELWTMVRRAADHLESSLDVEGLPPPSSDYFERDPGKEQDPRRPTLGVVGPVLMGLRAAADLADRSGRQAEGRRWRQAAMRVSDAIARTFTPYGYPRSPVPGGLMDTSVTFLAPPFAPADPGVESAVLEAAERLRLPNGGVLPGERWSGNPDVAWTPEMALFALNAAASGRVEDTLTRLDWLDEHRTDLGALPEKVDRRGRPAAVAPLGWTASLVLLTLASLEDRLPVPPA</sequence>
<feature type="region of interest" description="Disordered" evidence="1">
    <location>
        <begin position="253"/>
        <end position="281"/>
    </location>
</feature>
<evidence type="ECO:0000256" key="1">
    <source>
        <dbReference type="SAM" id="MobiDB-lite"/>
    </source>
</evidence>
<dbReference type="SUPFAM" id="SSF48208">
    <property type="entry name" value="Six-hairpin glycosidases"/>
    <property type="match status" value="1"/>
</dbReference>
<keyword evidence="4" id="KW-1185">Reference proteome</keyword>
<dbReference type="Proteomes" id="UP000236723">
    <property type="component" value="Unassembled WGS sequence"/>
</dbReference>
<keyword evidence="2" id="KW-0732">Signal</keyword>
<accession>A0A1H5ZHF6</accession>
<proteinExistence type="predicted"/>
<protein>
    <recommendedName>
        <fullName evidence="5">Glucoamylase (Glucan-1,4-alpha-glucosidase), GH15 family</fullName>
    </recommendedName>
</protein>
<dbReference type="Gene3D" id="1.50.10.10">
    <property type="match status" value="1"/>
</dbReference>
<dbReference type="GO" id="GO:0004553">
    <property type="term" value="F:hydrolase activity, hydrolyzing O-glycosyl compounds"/>
    <property type="evidence" value="ECO:0007669"/>
    <property type="project" value="TreeGrafter"/>
</dbReference>
<organism evidence="3 4">
    <name type="scientific">Thermomonospora echinospora</name>
    <dbReference type="NCBI Taxonomy" id="1992"/>
    <lineage>
        <taxon>Bacteria</taxon>
        <taxon>Bacillati</taxon>
        <taxon>Actinomycetota</taxon>
        <taxon>Actinomycetes</taxon>
        <taxon>Streptosporangiales</taxon>
        <taxon>Thermomonosporaceae</taxon>
        <taxon>Thermomonospora</taxon>
    </lineage>
</organism>
<evidence type="ECO:0000256" key="2">
    <source>
        <dbReference type="SAM" id="SignalP"/>
    </source>
</evidence>
<evidence type="ECO:0000313" key="3">
    <source>
        <dbReference type="EMBL" id="SEG34836.1"/>
    </source>
</evidence>
<dbReference type="RefSeq" id="WP_103937929.1">
    <property type="nucleotide sequence ID" value="NZ_FNVO01000004.1"/>
</dbReference>
<dbReference type="PANTHER" id="PTHR31616:SF0">
    <property type="entry name" value="GLUCAN 1,4-ALPHA-GLUCOSIDASE"/>
    <property type="match status" value="1"/>
</dbReference>
<evidence type="ECO:0008006" key="5">
    <source>
        <dbReference type="Google" id="ProtNLM"/>
    </source>
</evidence>